<evidence type="ECO:0000313" key="1">
    <source>
        <dbReference type="EMBL" id="QHT32067.1"/>
    </source>
</evidence>
<accession>A0A6C0ESP8</accession>
<dbReference type="EMBL" id="MN738930">
    <property type="protein sequence ID" value="QHT32067.1"/>
    <property type="molecule type" value="Genomic_DNA"/>
</dbReference>
<protein>
    <submittedName>
        <fullName evidence="1">Uncharacterized protein</fullName>
    </submittedName>
</protein>
<name>A0A6C0ESP8_9ZZZZ</name>
<organism evidence="1">
    <name type="scientific">viral metagenome</name>
    <dbReference type="NCBI Taxonomy" id="1070528"/>
    <lineage>
        <taxon>unclassified sequences</taxon>
        <taxon>metagenomes</taxon>
        <taxon>organismal metagenomes</taxon>
    </lineage>
</organism>
<reference evidence="1" key="1">
    <citation type="journal article" date="2020" name="Nature">
        <title>Giant virus diversity and host interactions through global metagenomics.</title>
        <authorList>
            <person name="Schulz F."/>
            <person name="Roux S."/>
            <person name="Paez-Espino D."/>
            <person name="Jungbluth S."/>
            <person name="Walsh D.A."/>
            <person name="Denef V.J."/>
            <person name="McMahon K.D."/>
            <person name="Konstantinidis K.T."/>
            <person name="Eloe-Fadrosh E.A."/>
            <person name="Kyrpides N.C."/>
            <person name="Woyke T."/>
        </authorList>
    </citation>
    <scope>NUCLEOTIDE SEQUENCE</scope>
    <source>
        <strain evidence="1">GVMAG-M-3300009159-65</strain>
    </source>
</reference>
<proteinExistence type="predicted"/>
<sequence>MDTTNSRIFDESTDLNSKEIFFEYKDYLSEPIFNIKTNFLLYIIEKGDNPFIYYLMNKVNDIIILPTIYLKNMEQAHSFMKEKFEKSKYNYNGCINHNNENYLLFEMNLFDNGMIPIYDKDVWWKVLPYEIINTQKVIKYRVDKLCFSFFKNHLNLLYLFNKTHKLEVPFIAYVGTGTSLLNNHILLDANLKNGKFGNGYYFTSLEEAYFHSLYDDLEPTDTLLKLLNNKYITDLTPVSDREIKIKNNKLFLNNIFIGDTPVNCKGPFTLHDYNEDFIYLKSETSLKKCKNKRNFFMKRKEEGCILKFVLFLKYSKLVIDKKGKKFDSYCSGKTKDKWFPTYMVKLNNFQCICYHKINKDNTLDIEFMDKKDKTVVINIK</sequence>
<dbReference type="AlphaFoldDB" id="A0A6C0ESP8"/>